<dbReference type="Pfam" id="PF00250">
    <property type="entry name" value="Forkhead"/>
    <property type="match status" value="1"/>
</dbReference>
<keyword evidence="1 3" id="KW-0238">DNA-binding</keyword>
<dbReference type="SUPFAM" id="SSF46785">
    <property type="entry name" value="Winged helix' DNA-binding domain"/>
    <property type="match status" value="1"/>
</dbReference>
<dbReference type="GO" id="GO:0000981">
    <property type="term" value="F:DNA-binding transcription factor activity, RNA polymerase II-specific"/>
    <property type="evidence" value="ECO:0007669"/>
    <property type="project" value="TreeGrafter"/>
</dbReference>
<comment type="subcellular location">
    <subcellularLocation>
        <location evidence="3">Nucleus</location>
    </subcellularLocation>
</comment>
<feature type="DNA-binding region" description="Fork-head" evidence="3">
    <location>
        <begin position="13"/>
        <end position="152"/>
    </location>
</feature>
<feature type="region of interest" description="Disordered" evidence="4">
    <location>
        <begin position="220"/>
        <end position="240"/>
    </location>
</feature>
<evidence type="ECO:0000256" key="2">
    <source>
        <dbReference type="ARBA" id="ARBA00023242"/>
    </source>
</evidence>
<dbReference type="GO" id="GO:0009653">
    <property type="term" value="P:anatomical structure morphogenesis"/>
    <property type="evidence" value="ECO:0007669"/>
    <property type="project" value="TreeGrafter"/>
</dbReference>
<dbReference type="PROSITE" id="PS50039">
    <property type="entry name" value="FORK_HEAD_3"/>
    <property type="match status" value="1"/>
</dbReference>
<reference evidence="6" key="1">
    <citation type="submission" date="2019-11" db="EMBL/GenBank/DDBJ databases">
        <title>The nuclear and mitochondrial genomes of Frieseomelitta varia - a highly eusocial stingless bee (Meliponini) with a permanently sterile worker caste.</title>
        <authorList>
            <person name="Freitas F.C.P."/>
            <person name="Lourenco A.P."/>
            <person name="Nunes F.M.F."/>
            <person name="Paschoal A.R."/>
            <person name="Abreu F.C.P."/>
            <person name="Barbin F.O."/>
            <person name="Bataglia L."/>
            <person name="Cardoso-Junior C.A.M."/>
            <person name="Cervoni M.S."/>
            <person name="Silva S.R."/>
            <person name="Dalarmi F."/>
            <person name="Del Lama M.A."/>
            <person name="Depintor T.S."/>
            <person name="Ferreira K.M."/>
            <person name="Goria P.S."/>
            <person name="Jaskot M.C."/>
            <person name="Lago D.C."/>
            <person name="Luna-Lucena D."/>
            <person name="Moda L.M."/>
            <person name="Nascimento L."/>
            <person name="Pedrino M."/>
            <person name="Rabico F.O."/>
            <person name="Sanches F.C."/>
            <person name="Santos D.E."/>
            <person name="Santos C.G."/>
            <person name="Vieira J."/>
            <person name="Lopes T.F."/>
            <person name="Barchuk A.R."/>
            <person name="Hartfelder K."/>
            <person name="Simoes Z.L.P."/>
            <person name="Bitondi M.M.G."/>
            <person name="Pinheiro D.G."/>
        </authorList>
    </citation>
    <scope>NUCLEOTIDE SEQUENCE</scope>
    <source>
        <strain evidence="6">USP_RPSP 00005682</strain>
        <tissue evidence="6">Whole individual</tissue>
    </source>
</reference>
<dbReference type="SMART" id="SM00339">
    <property type="entry name" value="FH"/>
    <property type="match status" value="1"/>
</dbReference>
<dbReference type="PRINTS" id="PR00053">
    <property type="entry name" value="FORKHEAD"/>
</dbReference>
<dbReference type="PANTHER" id="PTHR11829">
    <property type="entry name" value="FORKHEAD BOX PROTEIN"/>
    <property type="match status" value="1"/>
</dbReference>
<evidence type="ECO:0000313" key="7">
    <source>
        <dbReference type="Proteomes" id="UP000655588"/>
    </source>
</evidence>
<evidence type="ECO:0000256" key="3">
    <source>
        <dbReference type="PROSITE-ProRule" id="PRU00089"/>
    </source>
</evidence>
<dbReference type="PROSITE" id="PS00657">
    <property type="entry name" value="FORK_HEAD_1"/>
    <property type="match status" value="1"/>
</dbReference>
<dbReference type="Proteomes" id="UP000655588">
    <property type="component" value="Unassembled WGS sequence"/>
</dbReference>
<dbReference type="PROSITE" id="PS00658">
    <property type="entry name" value="FORK_HEAD_2"/>
    <property type="match status" value="1"/>
</dbReference>
<dbReference type="GO" id="GO:0005634">
    <property type="term" value="C:nucleus"/>
    <property type="evidence" value="ECO:0007669"/>
    <property type="project" value="UniProtKB-SubCell"/>
</dbReference>
<comment type="caution">
    <text evidence="6">The sequence shown here is derived from an EMBL/GenBank/DDBJ whole genome shotgun (WGS) entry which is preliminary data.</text>
</comment>
<dbReference type="Gene3D" id="1.10.10.10">
    <property type="entry name" value="Winged helix-like DNA-binding domain superfamily/Winged helix DNA-binding domain"/>
    <property type="match status" value="1"/>
</dbReference>
<dbReference type="PANTHER" id="PTHR11829:SF377">
    <property type="entry name" value="FORK HEAD DOMAIN-CONTAINING PROTEIN FD4-RELATED"/>
    <property type="match status" value="1"/>
</dbReference>
<evidence type="ECO:0000313" key="6">
    <source>
        <dbReference type="EMBL" id="KAF3426000.1"/>
    </source>
</evidence>
<dbReference type="InterPro" id="IPR050211">
    <property type="entry name" value="FOX_domain-containing"/>
</dbReference>
<accession>A0A833RZ35</accession>
<protein>
    <recommendedName>
        <fullName evidence="5">Fork-head domain-containing protein</fullName>
    </recommendedName>
</protein>
<dbReference type="InterPro" id="IPR001766">
    <property type="entry name" value="Fork_head_dom"/>
</dbReference>
<dbReference type="GO" id="GO:0000978">
    <property type="term" value="F:RNA polymerase II cis-regulatory region sequence-specific DNA binding"/>
    <property type="evidence" value="ECO:0007669"/>
    <property type="project" value="TreeGrafter"/>
</dbReference>
<dbReference type="EMBL" id="WNWW01000347">
    <property type="protein sequence ID" value="KAF3426000.1"/>
    <property type="molecule type" value="Genomic_DNA"/>
</dbReference>
<sequence>MPRPSRDTYGDQKPPYSYISLTAMAIWSSRDKMLPLAEIYKFIADRFPYYRKDTRRWQNSLRHNLSFNDCFIKVSCRLLLLLDYDISLGGLDSLETKSNENAEYVLTGSVSPVNFWLQVPRGPHRPGKGAYWALHPAALSMFENGSLLRRRKRFKLHKPDKELLKSELQALASAMPPPHSESSPVLSINPNTQTSSLTVANLHRLRDDLLRWELQERRLTMTSSGGNGSPGFTTPETSSGYYLLSPEVRQRLAGTDEILRGYEASNLLQTGSWSFPGFQVSPYVSQTLSYFQTEIPDSRQIGALPGDKTDSRLFPLETTRGCATPLEPSDGKVARCTPSTNLEAGISSQTSIQPEQKQKKKKPFTIENIIAPDDEQISSNSEDEKRNSSSGHHHHHHHLLVPRPLYAGFSFGLAANKVPYETAT</sequence>
<dbReference type="InterPro" id="IPR018122">
    <property type="entry name" value="TF_fork_head_CS_1"/>
</dbReference>
<dbReference type="InterPro" id="IPR036390">
    <property type="entry name" value="WH_DNA-bd_sf"/>
</dbReference>
<name>A0A833RZ35_9HYME</name>
<feature type="region of interest" description="Disordered" evidence="4">
    <location>
        <begin position="341"/>
        <end position="397"/>
    </location>
</feature>
<evidence type="ECO:0000256" key="1">
    <source>
        <dbReference type="ARBA" id="ARBA00023125"/>
    </source>
</evidence>
<organism evidence="6 7">
    <name type="scientific">Frieseomelitta varia</name>
    <dbReference type="NCBI Taxonomy" id="561572"/>
    <lineage>
        <taxon>Eukaryota</taxon>
        <taxon>Metazoa</taxon>
        <taxon>Ecdysozoa</taxon>
        <taxon>Arthropoda</taxon>
        <taxon>Hexapoda</taxon>
        <taxon>Insecta</taxon>
        <taxon>Pterygota</taxon>
        <taxon>Neoptera</taxon>
        <taxon>Endopterygota</taxon>
        <taxon>Hymenoptera</taxon>
        <taxon>Apocrita</taxon>
        <taxon>Aculeata</taxon>
        <taxon>Apoidea</taxon>
        <taxon>Anthophila</taxon>
        <taxon>Apidae</taxon>
        <taxon>Frieseomelitta</taxon>
    </lineage>
</organism>
<feature type="domain" description="Fork-head" evidence="5">
    <location>
        <begin position="13"/>
        <end position="152"/>
    </location>
</feature>
<proteinExistence type="predicted"/>
<gene>
    <name evidence="6" type="ORF">E2986_01429</name>
</gene>
<feature type="compositionally biased region" description="Polar residues" evidence="4">
    <location>
        <begin position="341"/>
        <end position="355"/>
    </location>
</feature>
<dbReference type="GO" id="GO:0030154">
    <property type="term" value="P:cell differentiation"/>
    <property type="evidence" value="ECO:0007669"/>
    <property type="project" value="TreeGrafter"/>
</dbReference>
<dbReference type="InterPro" id="IPR030456">
    <property type="entry name" value="TF_fork_head_CS_2"/>
</dbReference>
<keyword evidence="2 3" id="KW-0539">Nucleus</keyword>
<dbReference type="AlphaFoldDB" id="A0A833RZ35"/>
<evidence type="ECO:0000259" key="5">
    <source>
        <dbReference type="PROSITE" id="PS50039"/>
    </source>
</evidence>
<keyword evidence="7" id="KW-1185">Reference proteome</keyword>
<dbReference type="InterPro" id="IPR036388">
    <property type="entry name" value="WH-like_DNA-bd_sf"/>
</dbReference>
<evidence type="ECO:0000256" key="4">
    <source>
        <dbReference type="SAM" id="MobiDB-lite"/>
    </source>
</evidence>